<proteinExistence type="predicted"/>
<dbReference type="Proteomes" id="UP001360953">
    <property type="component" value="Unassembled WGS sequence"/>
</dbReference>
<dbReference type="EMBL" id="JBBPEH010000005">
    <property type="protein sequence ID" value="KAK7538585.1"/>
    <property type="molecule type" value="Genomic_DNA"/>
</dbReference>
<feature type="region of interest" description="Disordered" evidence="1">
    <location>
        <begin position="180"/>
        <end position="202"/>
    </location>
</feature>
<keyword evidence="3" id="KW-1185">Reference proteome</keyword>
<evidence type="ECO:0000256" key="1">
    <source>
        <dbReference type="SAM" id="MobiDB-lite"/>
    </source>
</evidence>
<organism evidence="2 3">
    <name type="scientific">Phyllosticta citribraziliensis</name>
    <dbReference type="NCBI Taxonomy" id="989973"/>
    <lineage>
        <taxon>Eukaryota</taxon>
        <taxon>Fungi</taxon>
        <taxon>Dikarya</taxon>
        <taxon>Ascomycota</taxon>
        <taxon>Pezizomycotina</taxon>
        <taxon>Dothideomycetes</taxon>
        <taxon>Dothideomycetes incertae sedis</taxon>
        <taxon>Botryosphaeriales</taxon>
        <taxon>Phyllostictaceae</taxon>
        <taxon>Phyllosticta</taxon>
    </lineage>
</organism>
<evidence type="ECO:0000313" key="3">
    <source>
        <dbReference type="Proteomes" id="UP001360953"/>
    </source>
</evidence>
<evidence type="ECO:0000313" key="2">
    <source>
        <dbReference type="EMBL" id="KAK7538585.1"/>
    </source>
</evidence>
<name>A0ABR1LTT5_9PEZI</name>
<feature type="compositionally biased region" description="Pro residues" evidence="1">
    <location>
        <begin position="338"/>
        <end position="352"/>
    </location>
</feature>
<feature type="region of interest" description="Disordered" evidence="1">
    <location>
        <begin position="37"/>
        <end position="59"/>
    </location>
</feature>
<gene>
    <name evidence="2" type="ORF">J3D65DRAFT_602589</name>
</gene>
<feature type="region of interest" description="Disordered" evidence="1">
    <location>
        <begin position="256"/>
        <end position="352"/>
    </location>
</feature>
<dbReference type="RefSeq" id="XP_066656272.1">
    <property type="nucleotide sequence ID" value="XM_066798130.1"/>
</dbReference>
<sequence>MASIRGTLRARVADNKLDLPTKRYPSGELLRHSSIDSTHQASGLDGSATPHPHSTPASSVPYAYIQEDDIASRPYCSPASPLPFSIYNFIASQSEDTGKSPSSTRTVADMSRLPVAMTVVQGTSASFTPHVSLSSRRDGQPLPKPSQPPPKPAPGPKPQNSDQGENLLRCANLSFAPAGDVSNEQQQQHQTKQEPPKPVQFDACDSEWDRASSSEYDSDTKSRCSMVCSCYSCYSDYSSPEGSMTYFFETATLASQDEEAEGEGSQIAVDGQPQCGSGDREANGDVDDAGSSLSACSEGWVDLAKPSQLRHRLHGQSGNEQDLWSPSRGPKSHSRSSPPSPPPPSPSSPRRR</sequence>
<feature type="compositionally biased region" description="Pro residues" evidence="1">
    <location>
        <begin position="142"/>
        <end position="157"/>
    </location>
</feature>
<protein>
    <submittedName>
        <fullName evidence="2">Uncharacterized protein</fullName>
    </submittedName>
</protein>
<dbReference type="GeneID" id="92031036"/>
<feature type="region of interest" description="Disordered" evidence="1">
    <location>
        <begin position="126"/>
        <end position="164"/>
    </location>
</feature>
<comment type="caution">
    <text evidence="2">The sequence shown here is derived from an EMBL/GenBank/DDBJ whole genome shotgun (WGS) entry which is preliminary data.</text>
</comment>
<accession>A0ABR1LTT5</accession>
<reference evidence="2 3" key="1">
    <citation type="submission" date="2024-04" db="EMBL/GenBank/DDBJ databases">
        <title>Phyllosticta paracitricarpa is synonymous to the EU quarantine fungus P. citricarpa based on phylogenomic analyses.</title>
        <authorList>
            <consortium name="Lawrence Berkeley National Laboratory"/>
            <person name="Van ingen-buijs V.A."/>
            <person name="Van westerhoven A.C."/>
            <person name="Haridas S."/>
            <person name="Skiadas P."/>
            <person name="Martin F."/>
            <person name="Groenewald J.Z."/>
            <person name="Crous P.W."/>
            <person name="Seidl M.F."/>
        </authorList>
    </citation>
    <scope>NUCLEOTIDE SEQUENCE [LARGE SCALE GENOMIC DNA]</scope>
    <source>
        <strain evidence="2 3">CPC 17464</strain>
    </source>
</reference>